<dbReference type="CDD" id="cd05326">
    <property type="entry name" value="secoisolariciresinol-DH_like_SDR_c"/>
    <property type="match status" value="1"/>
</dbReference>
<name>A0ABQ7WTH3_SOLTU</name>
<dbReference type="PRINTS" id="PR00080">
    <property type="entry name" value="SDRFAMILY"/>
</dbReference>
<dbReference type="Proteomes" id="UP000826656">
    <property type="component" value="Unassembled WGS sequence"/>
</dbReference>
<sequence>MASISSIAKRLEGKVAIITGGASGIGEATTRLFTKHGAKVLIADVQDDHGQSIIKEIGENRDVSYVHCDVKVEKDVKNVVDMVISKYGKLDIMFSNAGVPGQPDTTILKSDYENFKNVFEVNVFGALMCAKHATRVMIPPKKGSIIFTSSIASVTYGDVAHTYLASKHAIVGLAKNLGVELGQHGIRVNCVSPFGVATPMLMNGLGIKDKERVEEFVSQISNLKGTILEGEDVAQAALYLASDESKYISGMNILIDGGYSTTNVALKQGIRKIGSLE</sequence>
<dbReference type="PRINTS" id="PR00081">
    <property type="entry name" value="GDHRDH"/>
</dbReference>
<evidence type="ECO:0000313" key="3">
    <source>
        <dbReference type="EMBL" id="KAH0784047.1"/>
    </source>
</evidence>
<evidence type="ECO:0000313" key="4">
    <source>
        <dbReference type="Proteomes" id="UP000826656"/>
    </source>
</evidence>
<keyword evidence="2" id="KW-0560">Oxidoreductase</keyword>
<dbReference type="EMBL" id="JAIVGD010000001">
    <property type="protein sequence ID" value="KAH0784047.1"/>
    <property type="molecule type" value="Genomic_DNA"/>
</dbReference>
<dbReference type="NCBIfam" id="NF005559">
    <property type="entry name" value="PRK07231.1"/>
    <property type="match status" value="1"/>
</dbReference>
<dbReference type="PANTHER" id="PTHR43180:SF61">
    <property type="entry name" value="SECOISOLARICIRESINOL DEHYDROGENASE"/>
    <property type="match status" value="1"/>
</dbReference>
<protein>
    <recommendedName>
        <fullName evidence="5">Short chain alcohol dehydrogenase</fullName>
    </recommendedName>
</protein>
<comment type="similarity">
    <text evidence="1">Belongs to the short-chain dehydrogenases/reductases (SDR) family.</text>
</comment>
<comment type="caution">
    <text evidence="3">The sequence shown here is derived from an EMBL/GenBank/DDBJ whole genome shotgun (WGS) entry which is preliminary data.</text>
</comment>
<evidence type="ECO:0008006" key="5">
    <source>
        <dbReference type="Google" id="ProtNLM"/>
    </source>
</evidence>
<evidence type="ECO:0000256" key="1">
    <source>
        <dbReference type="ARBA" id="ARBA00006484"/>
    </source>
</evidence>
<dbReference type="Gene3D" id="3.40.50.720">
    <property type="entry name" value="NAD(P)-binding Rossmann-like Domain"/>
    <property type="match status" value="1"/>
</dbReference>
<dbReference type="InterPro" id="IPR036291">
    <property type="entry name" value="NAD(P)-bd_dom_sf"/>
</dbReference>
<proteinExistence type="inferred from homology"/>
<dbReference type="Pfam" id="PF13561">
    <property type="entry name" value="adh_short_C2"/>
    <property type="match status" value="1"/>
</dbReference>
<dbReference type="InterPro" id="IPR002347">
    <property type="entry name" value="SDR_fam"/>
</dbReference>
<dbReference type="InterPro" id="IPR045309">
    <property type="entry name" value="ABA2-like"/>
</dbReference>
<keyword evidence="4" id="KW-1185">Reference proteome</keyword>
<evidence type="ECO:0000256" key="2">
    <source>
        <dbReference type="ARBA" id="ARBA00023002"/>
    </source>
</evidence>
<dbReference type="SUPFAM" id="SSF51735">
    <property type="entry name" value="NAD(P)-binding Rossmann-fold domains"/>
    <property type="match status" value="1"/>
</dbReference>
<organism evidence="3 4">
    <name type="scientific">Solanum tuberosum</name>
    <name type="common">Potato</name>
    <dbReference type="NCBI Taxonomy" id="4113"/>
    <lineage>
        <taxon>Eukaryota</taxon>
        <taxon>Viridiplantae</taxon>
        <taxon>Streptophyta</taxon>
        <taxon>Embryophyta</taxon>
        <taxon>Tracheophyta</taxon>
        <taxon>Spermatophyta</taxon>
        <taxon>Magnoliopsida</taxon>
        <taxon>eudicotyledons</taxon>
        <taxon>Gunneridae</taxon>
        <taxon>Pentapetalae</taxon>
        <taxon>asterids</taxon>
        <taxon>lamiids</taxon>
        <taxon>Solanales</taxon>
        <taxon>Solanaceae</taxon>
        <taxon>Solanoideae</taxon>
        <taxon>Solaneae</taxon>
        <taxon>Solanum</taxon>
    </lineage>
</organism>
<accession>A0ABQ7WTH3</accession>
<dbReference type="PANTHER" id="PTHR43180">
    <property type="entry name" value="3-OXOACYL-(ACYL-CARRIER-PROTEIN) REDUCTASE (AFU_ORTHOLOGUE AFUA_6G11210)"/>
    <property type="match status" value="1"/>
</dbReference>
<gene>
    <name evidence="3" type="ORF">KY290_003645</name>
</gene>
<reference evidence="3 4" key="1">
    <citation type="journal article" date="2021" name="bioRxiv">
        <title>Chromosome-scale and haplotype-resolved genome assembly of a tetraploid potato cultivar.</title>
        <authorList>
            <person name="Sun H."/>
            <person name="Jiao W.-B."/>
            <person name="Krause K."/>
            <person name="Campoy J.A."/>
            <person name="Goel M."/>
            <person name="Folz-Donahue K."/>
            <person name="Kukat C."/>
            <person name="Huettel B."/>
            <person name="Schneeberger K."/>
        </authorList>
    </citation>
    <scope>NUCLEOTIDE SEQUENCE [LARGE SCALE GENOMIC DNA]</scope>
    <source>
        <strain evidence="3">SolTubOtavaFocal</strain>
        <tissue evidence="3">Leaves</tissue>
    </source>
</reference>